<dbReference type="PROSITE" id="PS51186">
    <property type="entry name" value="GNAT"/>
    <property type="match status" value="1"/>
</dbReference>
<organism evidence="2 3">
    <name type="scientific">Nocardia veterana</name>
    <dbReference type="NCBI Taxonomy" id="132249"/>
    <lineage>
        <taxon>Bacteria</taxon>
        <taxon>Bacillati</taxon>
        <taxon>Actinomycetota</taxon>
        <taxon>Actinomycetes</taxon>
        <taxon>Mycobacteriales</taxon>
        <taxon>Nocardiaceae</taxon>
        <taxon>Nocardia</taxon>
    </lineage>
</organism>
<dbReference type="SUPFAM" id="SSF55729">
    <property type="entry name" value="Acyl-CoA N-acyltransferases (Nat)"/>
    <property type="match status" value="1"/>
</dbReference>
<keyword evidence="3" id="KW-1185">Reference proteome</keyword>
<dbReference type="Proteomes" id="UP000523447">
    <property type="component" value="Unassembled WGS sequence"/>
</dbReference>
<name>A0A7X6RIW7_9NOCA</name>
<accession>A0A7X6RIW7</accession>
<dbReference type="GO" id="GO:0016747">
    <property type="term" value="F:acyltransferase activity, transferring groups other than amino-acyl groups"/>
    <property type="evidence" value="ECO:0007669"/>
    <property type="project" value="InterPro"/>
</dbReference>
<dbReference type="InterPro" id="IPR056934">
    <property type="entry name" value="SH3_Rv0428c"/>
</dbReference>
<dbReference type="RefSeq" id="WP_040722622.1">
    <property type="nucleotide sequence ID" value="NZ_CAWPHS010000006.1"/>
</dbReference>
<dbReference type="Gene3D" id="3.40.630.30">
    <property type="match status" value="1"/>
</dbReference>
<evidence type="ECO:0000259" key="1">
    <source>
        <dbReference type="PROSITE" id="PS51186"/>
    </source>
</evidence>
<keyword evidence="2" id="KW-0808">Transferase</keyword>
<gene>
    <name evidence="2" type="ORF">HGA07_15730</name>
</gene>
<proteinExistence type="predicted"/>
<dbReference type="EMBL" id="JAAXPE010000014">
    <property type="protein sequence ID" value="NKY87083.1"/>
    <property type="molecule type" value="Genomic_DNA"/>
</dbReference>
<evidence type="ECO:0000313" key="2">
    <source>
        <dbReference type="EMBL" id="NKY87083.1"/>
    </source>
</evidence>
<dbReference type="AlphaFoldDB" id="A0A7X6RIW7"/>
<dbReference type="InterPro" id="IPR000182">
    <property type="entry name" value="GNAT_dom"/>
</dbReference>
<dbReference type="Pfam" id="PF24553">
    <property type="entry name" value="Rv0428c_C"/>
    <property type="match status" value="1"/>
</dbReference>
<evidence type="ECO:0000313" key="3">
    <source>
        <dbReference type="Proteomes" id="UP000523447"/>
    </source>
</evidence>
<sequence length="329" mass="35741">MTTDLPDIPLGRRVVVRYRLPEGQPQQFTDVIGELVSQDPLQVRTGNGATVTVAADQVVAWKLLGPRPIRIGEIRALEAAAIDGWPGTERAWFDGWLCSAGDGYSHRANSAVPLGDAGRGAALDMRTLQRIGEWYAERRQPILLRLPDRLAPAPPGWRVWGETVVLGIDIANFVLPQGPSMVRIDDGPHPAWLDLHRYRGEDAVDVSAPLPDVAVLTAVVDGELGFAALGLPAPLAIGRSALTTAPDGRRWVGLSCIAVAAPHRRHGLGTLVCAELIRWGHKRGATHAYAQVEANNAAALAMYREMGFVEHHHYRYAAPDPSAGRHRRN</sequence>
<feature type="domain" description="N-acetyltransferase" evidence="1">
    <location>
        <begin position="182"/>
        <end position="329"/>
    </location>
</feature>
<dbReference type="InterPro" id="IPR056935">
    <property type="entry name" value="Rv0428c-like_C"/>
</dbReference>
<dbReference type="InterPro" id="IPR016181">
    <property type="entry name" value="Acyl_CoA_acyltransferase"/>
</dbReference>
<reference evidence="2 3" key="1">
    <citation type="submission" date="2020-04" db="EMBL/GenBank/DDBJ databases">
        <title>MicrobeNet Type strains.</title>
        <authorList>
            <person name="Nicholson A.C."/>
        </authorList>
    </citation>
    <scope>NUCLEOTIDE SEQUENCE [LARGE SCALE GENOMIC DNA]</scope>
    <source>
        <strain evidence="2 3">DSM 44445</strain>
    </source>
</reference>
<comment type="caution">
    <text evidence="2">The sequence shown here is derived from an EMBL/GenBank/DDBJ whole genome shotgun (WGS) entry which is preliminary data.</text>
</comment>
<dbReference type="Pfam" id="PF24551">
    <property type="entry name" value="SH3_Rv0428c"/>
    <property type="match status" value="1"/>
</dbReference>
<dbReference type="CDD" id="cd04301">
    <property type="entry name" value="NAT_SF"/>
    <property type="match status" value="1"/>
</dbReference>
<protein>
    <submittedName>
        <fullName evidence="2">GNAT family N-acetyltransferase</fullName>
    </submittedName>
</protein>